<dbReference type="STRING" id="1346286.SAMN05444362_11486"/>
<dbReference type="OrthoDB" id="9809068at2"/>
<evidence type="ECO:0000256" key="3">
    <source>
        <dbReference type="SAM" id="MobiDB-lite"/>
    </source>
</evidence>
<feature type="domain" description="Multidrug resistance protein MdtA-like barrel-sandwich hybrid" evidence="6">
    <location>
        <begin position="61"/>
        <end position="198"/>
    </location>
</feature>
<dbReference type="GO" id="GO:1990281">
    <property type="term" value="C:efflux pump complex"/>
    <property type="evidence" value="ECO:0007669"/>
    <property type="project" value="TreeGrafter"/>
</dbReference>
<dbReference type="NCBIfam" id="TIGR01730">
    <property type="entry name" value="RND_mfp"/>
    <property type="match status" value="1"/>
</dbReference>
<dbReference type="InterPro" id="IPR006143">
    <property type="entry name" value="RND_pump_MFP"/>
</dbReference>
<dbReference type="Gene3D" id="2.40.30.170">
    <property type="match status" value="1"/>
</dbReference>
<dbReference type="Gene3D" id="6.20.50.140">
    <property type="match status" value="1"/>
</dbReference>
<comment type="similarity">
    <text evidence="1">Belongs to the membrane fusion protein (MFP) (TC 8.A.1) family.</text>
</comment>
<organism evidence="8 9">
    <name type="scientific">Dysgonomonas macrotermitis</name>
    <dbReference type="NCBI Taxonomy" id="1346286"/>
    <lineage>
        <taxon>Bacteria</taxon>
        <taxon>Pseudomonadati</taxon>
        <taxon>Bacteroidota</taxon>
        <taxon>Bacteroidia</taxon>
        <taxon>Bacteroidales</taxon>
        <taxon>Dysgonomonadaceae</taxon>
        <taxon>Dysgonomonas</taxon>
    </lineage>
</organism>
<keyword evidence="4" id="KW-1133">Transmembrane helix</keyword>
<feature type="region of interest" description="Disordered" evidence="3">
    <location>
        <begin position="373"/>
        <end position="397"/>
    </location>
</feature>
<evidence type="ECO:0000256" key="1">
    <source>
        <dbReference type="ARBA" id="ARBA00009477"/>
    </source>
</evidence>
<evidence type="ECO:0000313" key="8">
    <source>
        <dbReference type="EMBL" id="SHG05632.1"/>
    </source>
</evidence>
<dbReference type="InterPro" id="IPR058636">
    <property type="entry name" value="Beta-barrel_YknX"/>
</dbReference>
<feature type="domain" description="Multidrug resistance protein MdtA-like alpha-helical hairpin" evidence="5">
    <location>
        <begin position="100"/>
        <end position="169"/>
    </location>
</feature>
<evidence type="ECO:0000259" key="7">
    <source>
        <dbReference type="Pfam" id="PF25990"/>
    </source>
</evidence>
<feature type="domain" description="YknX-like beta-barrel" evidence="7">
    <location>
        <begin position="209"/>
        <end position="284"/>
    </location>
</feature>
<keyword evidence="9" id="KW-1185">Reference proteome</keyword>
<dbReference type="PANTHER" id="PTHR30469:SF33">
    <property type="entry name" value="SLR1207 PROTEIN"/>
    <property type="match status" value="1"/>
</dbReference>
<dbReference type="InterPro" id="IPR058625">
    <property type="entry name" value="MdtA-like_BSH"/>
</dbReference>
<dbReference type="FunFam" id="2.40.30.170:FF:000010">
    <property type="entry name" value="Efflux RND transporter periplasmic adaptor subunit"/>
    <property type="match status" value="1"/>
</dbReference>
<keyword evidence="4" id="KW-0812">Transmembrane</keyword>
<evidence type="ECO:0000256" key="2">
    <source>
        <dbReference type="SAM" id="Coils"/>
    </source>
</evidence>
<dbReference type="Gene3D" id="2.40.50.100">
    <property type="match status" value="1"/>
</dbReference>
<feature type="transmembrane region" description="Helical" evidence="4">
    <location>
        <begin position="7"/>
        <end position="25"/>
    </location>
</feature>
<dbReference type="PANTHER" id="PTHR30469">
    <property type="entry name" value="MULTIDRUG RESISTANCE PROTEIN MDTA"/>
    <property type="match status" value="1"/>
</dbReference>
<dbReference type="RefSeq" id="WP_062181847.1">
    <property type="nucleotide sequence ID" value="NZ_BBXL01000014.1"/>
</dbReference>
<gene>
    <name evidence="8" type="ORF">SAMN05444362_11486</name>
</gene>
<name>A0A1M5GQ77_9BACT</name>
<accession>A0A1M5GQ77</accession>
<dbReference type="InterPro" id="IPR058624">
    <property type="entry name" value="MdtA-like_HH"/>
</dbReference>
<proteinExistence type="inferred from homology"/>
<evidence type="ECO:0000256" key="4">
    <source>
        <dbReference type="SAM" id="Phobius"/>
    </source>
</evidence>
<keyword evidence="4" id="KW-0472">Membrane</keyword>
<feature type="coiled-coil region" evidence="2">
    <location>
        <begin position="93"/>
        <end position="120"/>
    </location>
</feature>
<evidence type="ECO:0000259" key="5">
    <source>
        <dbReference type="Pfam" id="PF25876"/>
    </source>
</evidence>
<sequence length="397" mass="43021">MNKGNKKYLIIGGVILLTVLAFFFWPKGDKSSYALVTEPVKKGDLTTAVTATGTVEPITLVEVGTQVSGVISKIYVDYNSEVKAGQVLAELDKRMLTSELETAQATLQSKKVELDQQQRTYNRNKGLWEKQAISKADWEAVETAYETAKLAVSSSQAAVFKAQTNLGYATIVSTIDGVVVSRAVEEGQTVAASFSTPTLFTIANDLTKMRVIANVDEADIGQVAEDQRVMFTVDAYPNDEFQGKVVQVRLEATTTSNVVTYEVVIDAPNPDLKLKPGLTANVNIYTLEENNVLIMPAKALRFVPDPELMSQVKDIEVEQSTENAATGKKSVWVKSGNKINQRTITIGTSDGINIQILGGLEEGAEVVTGITEHSPKAPVNEANGESSPFMPKRPGKK</sequence>
<dbReference type="Pfam" id="PF25917">
    <property type="entry name" value="BSH_RND"/>
    <property type="match status" value="1"/>
</dbReference>
<dbReference type="SUPFAM" id="SSF111369">
    <property type="entry name" value="HlyD-like secretion proteins"/>
    <property type="match status" value="1"/>
</dbReference>
<protein>
    <submittedName>
        <fullName evidence="8">HlyD family secretion protein</fullName>
    </submittedName>
</protein>
<dbReference type="Gene3D" id="1.10.287.470">
    <property type="entry name" value="Helix hairpin bin"/>
    <property type="match status" value="1"/>
</dbReference>
<dbReference type="GO" id="GO:0015562">
    <property type="term" value="F:efflux transmembrane transporter activity"/>
    <property type="evidence" value="ECO:0007669"/>
    <property type="project" value="TreeGrafter"/>
</dbReference>
<reference evidence="9" key="1">
    <citation type="submission" date="2016-11" db="EMBL/GenBank/DDBJ databases">
        <authorList>
            <person name="Varghese N."/>
            <person name="Submissions S."/>
        </authorList>
    </citation>
    <scope>NUCLEOTIDE SEQUENCE [LARGE SCALE GENOMIC DNA]</scope>
    <source>
        <strain evidence="9">DSM 27370</strain>
    </source>
</reference>
<dbReference type="Proteomes" id="UP000184480">
    <property type="component" value="Unassembled WGS sequence"/>
</dbReference>
<keyword evidence="2" id="KW-0175">Coiled coil</keyword>
<dbReference type="AlphaFoldDB" id="A0A1M5GQ77"/>
<dbReference type="Pfam" id="PF25990">
    <property type="entry name" value="Beta-barrel_YknX"/>
    <property type="match status" value="1"/>
</dbReference>
<evidence type="ECO:0000259" key="6">
    <source>
        <dbReference type="Pfam" id="PF25917"/>
    </source>
</evidence>
<dbReference type="Pfam" id="PF25876">
    <property type="entry name" value="HH_MFP_RND"/>
    <property type="match status" value="1"/>
</dbReference>
<evidence type="ECO:0000313" key="9">
    <source>
        <dbReference type="Proteomes" id="UP000184480"/>
    </source>
</evidence>
<dbReference type="EMBL" id="FQUC01000014">
    <property type="protein sequence ID" value="SHG05632.1"/>
    <property type="molecule type" value="Genomic_DNA"/>
</dbReference>